<dbReference type="EMBL" id="LWRY01000032">
    <property type="protein sequence ID" value="OCX74750.1"/>
    <property type="molecule type" value="Genomic_DNA"/>
</dbReference>
<reference evidence="6 8" key="1">
    <citation type="journal article" date="2016" name="Int. J. Mol. Sci.">
        <title>Comparative genomics of the extreme acidophile Acidithiobacillus thiooxidans reveals intraspecific divergence and niche adaptation.</title>
        <authorList>
            <person name="Zhang X."/>
            <person name="Feng X."/>
            <person name="Tao J."/>
            <person name="Ma L."/>
            <person name="Xiao Y."/>
            <person name="Liang Y."/>
            <person name="Liu X."/>
            <person name="Yin H."/>
        </authorList>
    </citation>
    <scope>NUCLEOTIDE SEQUENCE [LARGE SCALE GENOMIC DNA]</scope>
    <source>
        <strain evidence="6 8">A02</strain>
        <strain evidence="7">DXS-W</strain>
    </source>
</reference>
<evidence type="ECO:0000259" key="4">
    <source>
        <dbReference type="Pfam" id="PF03135"/>
    </source>
</evidence>
<dbReference type="OrthoDB" id="9816422at2"/>
<evidence type="ECO:0000256" key="2">
    <source>
        <dbReference type="ARBA" id="ARBA00022741"/>
    </source>
</evidence>
<dbReference type="AlphaFoldDB" id="A0A1C2J5R5"/>
<dbReference type="CDD" id="cd01127">
    <property type="entry name" value="TrwB_TraG_TraD_VirD4"/>
    <property type="match status" value="1"/>
</dbReference>
<evidence type="ECO:0000313" key="7">
    <source>
        <dbReference type="EMBL" id="OCX74750.1"/>
    </source>
</evidence>
<evidence type="ECO:0000313" key="6">
    <source>
        <dbReference type="EMBL" id="OCX72474.1"/>
    </source>
</evidence>
<dbReference type="Pfam" id="PF03135">
    <property type="entry name" value="CagE_TrbE_VirB"/>
    <property type="match status" value="1"/>
</dbReference>
<evidence type="ECO:0000313" key="9">
    <source>
        <dbReference type="Proteomes" id="UP000095008"/>
    </source>
</evidence>
<dbReference type="PANTHER" id="PTHR30121:SF12">
    <property type="entry name" value="TYPE IV SECRETION SYSTEM PROTEIN CAGE"/>
    <property type="match status" value="1"/>
</dbReference>
<accession>A0A1C2J5R5</accession>
<dbReference type="InterPro" id="IPR018145">
    <property type="entry name" value="CagE_TrbE_VirB_cntrl_dom"/>
</dbReference>
<comment type="caution">
    <text evidence="6">The sequence shown here is derived from an EMBL/GenBank/DDBJ whole genome shotgun (WGS) entry which is preliminary data.</text>
</comment>
<dbReference type="Pfam" id="PF19044">
    <property type="entry name" value="P-loop_TraG"/>
    <property type="match status" value="1"/>
</dbReference>
<proteinExistence type="inferred from homology"/>
<keyword evidence="2" id="KW-0547">Nucleotide-binding</keyword>
<dbReference type="InterPro" id="IPR027417">
    <property type="entry name" value="P-loop_NTPase"/>
</dbReference>
<protein>
    <submittedName>
        <fullName evidence="6">Conjugal transfer protein TrbE</fullName>
    </submittedName>
</protein>
<evidence type="ECO:0000313" key="8">
    <source>
        <dbReference type="Proteomes" id="UP000094893"/>
    </source>
</evidence>
<dbReference type="InterPro" id="IPR051162">
    <property type="entry name" value="T4SS_component"/>
</dbReference>
<organism evidence="6 8">
    <name type="scientific">Acidithiobacillus thiooxidans</name>
    <name type="common">Thiobacillus thiooxidans</name>
    <dbReference type="NCBI Taxonomy" id="930"/>
    <lineage>
        <taxon>Bacteria</taxon>
        <taxon>Pseudomonadati</taxon>
        <taxon>Pseudomonadota</taxon>
        <taxon>Acidithiobacillia</taxon>
        <taxon>Acidithiobacillales</taxon>
        <taxon>Acidithiobacillaceae</taxon>
        <taxon>Acidithiobacillus</taxon>
    </lineage>
</organism>
<dbReference type="Gene3D" id="3.40.50.300">
    <property type="entry name" value="P-loop containing nucleotide triphosphate hydrolases"/>
    <property type="match status" value="2"/>
</dbReference>
<evidence type="ECO:0000259" key="5">
    <source>
        <dbReference type="Pfam" id="PF19044"/>
    </source>
</evidence>
<keyword evidence="3" id="KW-0067">ATP-binding</keyword>
<sequence length="841" mass="94077">MLNIKQYRDKSKGLPDLLNIAILLGSFQTNAGEAALALQKDGSFLAGVSFEGPDLESLGTRDIEALSGAWNNALSRIGTGWGVHVTAIREPSGGYIPGEDNRFPSAIPALVDAERRAQHGGEDHHFVSRYYMTLTWQTPEDAESGLGEAMIIRGTAASAETGESEALRDTFNKYQGAFETVIGILKSWYRIRALDADALLTHIHECLSGNNHKINAPRIPAYLDAVLGHHDFIGGLEPAMDGVPFRIVTAIGFPVMTFPEILESLHSMPFPMRYTVRFLPLDQVDATKLMGKIRDKWFGSRSSLKSMVAEKVSGEAQGNLSADDTVVNLAYDAKQAIHEANEGALRYGFFSLGVVLRSEHRKVLDERVKTIKDFFDNSGFNAYLETTNTVEAFLGSIPGHLWENVRRPLIHSLNFADFAPKTAIWAGEERCPSPLMKMSDGRKAPPLMMATTTGNTPMRVNLHVGDLGHSLVLGPTGAGKSTFLALLALQWMRYEGARMISFDKGMSMYAATMASHGQHYDILGEHTDLSFAPLQHIERPEDNRFACEWLEGCAVLQGMKITTEERSVIRDAVASLTRETGRSLTDLVQLTQDQRLKNAFRFYTLEGNAGKLLDAEKDGLDLSAKFITFELEHLLQGSEQAKLITVPTLLYLFHRIEQMLDGRPTMILLDEAWVMMDNPMFLAKIREWLKVLRKKNAVVVFATQSLMDMKDSPLLPVLQESCPTKIFLPNREATSQLLQPMYHSMGLNARQIELLAASTPKRDYYLFTPDGQRRIQLQMGPVTLAFTGVSDPREVKRIRELCNLHGHRWPIAWLQERLPYNAQDWISVAEELFRHFEEEPQ</sequence>
<dbReference type="RefSeq" id="WP_024893830.1">
    <property type="nucleotide sequence ID" value="NZ_JABBDU010000087.1"/>
</dbReference>
<dbReference type="SUPFAM" id="SSF52540">
    <property type="entry name" value="P-loop containing nucleoside triphosphate hydrolases"/>
    <property type="match status" value="1"/>
</dbReference>
<evidence type="ECO:0000256" key="1">
    <source>
        <dbReference type="ARBA" id="ARBA00006512"/>
    </source>
</evidence>
<dbReference type="InterPro" id="IPR043964">
    <property type="entry name" value="P-loop_TraG"/>
</dbReference>
<evidence type="ECO:0000256" key="3">
    <source>
        <dbReference type="ARBA" id="ARBA00022840"/>
    </source>
</evidence>
<name>A0A1C2J5R5_ACITH</name>
<keyword evidence="9" id="KW-1185">Reference proteome</keyword>
<dbReference type="Proteomes" id="UP000095008">
    <property type="component" value="Unassembled WGS sequence"/>
</dbReference>
<dbReference type="EMBL" id="LWSA01000142">
    <property type="protein sequence ID" value="OCX72474.1"/>
    <property type="molecule type" value="Genomic_DNA"/>
</dbReference>
<dbReference type="GO" id="GO:0005524">
    <property type="term" value="F:ATP binding"/>
    <property type="evidence" value="ECO:0007669"/>
    <property type="project" value="UniProtKB-KW"/>
</dbReference>
<dbReference type="STRING" id="930.GCA_002079865_01454"/>
<comment type="similarity">
    <text evidence="1">Belongs to the TrbE/VirB4 family.</text>
</comment>
<feature type="domain" description="TraG P-loop" evidence="5">
    <location>
        <begin position="599"/>
        <end position="752"/>
    </location>
</feature>
<dbReference type="Proteomes" id="UP000094893">
    <property type="component" value="Unassembled WGS sequence"/>
</dbReference>
<dbReference type="PANTHER" id="PTHR30121">
    <property type="entry name" value="UNCHARACTERIZED PROTEIN YJGR-RELATED"/>
    <property type="match status" value="1"/>
</dbReference>
<feature type="domain" description="CagE TrbE VirB component of type IV transporter system central" evidence="4">
    <location>
        <begin position="192"/>
        <end position="401"/>
    </location>
</feature>
<gene>
    <name evidence="7" type="ORF">A6M23_05115</name>
    <name evidence="6" type="ORF">A6P07_09755</name>
</gene>